<dbReference type="GeneID" id="108624430"/>
<evidence type="ECO:0000313" key="4">
    <source>
        <dbReference type="RefSeq" id="XP_017879205.1"/>
    </source>
</evidence>
<dbReference type="SUPFAM" id="SSF49562">
    <property type="entry name" value="C2 domain (Calcium/lipid-binding domain, CaLB)"/>
    <property type="match status" value="2"/>
</dbReference>
<sequence length="1570" mass="179123">MGTKMKFEKSLPPSVEGKVHGYLKFVIDEVIWSNRNFGEIKVFVSWWGETDKSEFRPVDITKNVTRPVQEVTETYAIRTNISLFEEYIKNCECLELTIVSEETNTVLGVSRVTDLLEIFKFRPFFRYVPIVTDCGDKIGEIHINVKLELVTKSSNMQLKTQKYERKQAIGNTSINAFTDEHIMKTNRYTVNRREKPEENKTYKSILKLRKTEFQEPVNKFNNDVTDKLVAHVVARAQKLRGAILNETYNDNGFSSSDHSNDEDIELTSSDESKSLCTLSLSDLTSNSLKATKCDNRNTANNIPSIKMHSLEDDTRLGRRSPINSEDSELFNFVNHIKINVESFSLSPAGYRRVKSSSMSNNDNTFLSATYFVQYNMTFDYMKKSEQKWMKEKKPVRISSKKQVNQVIYFNHRSTYSVPRLKRCTERSIKFKVFVRHLNRKSLIELGNATICLENVIKTESWRLEQELIIVNKGIKTGNLNVIIELGASHFDKYIDNMKPAKENIPTLDTQQLLNETRNKRTKSQSKTSNDVSSISTEVVNSLTGDRNLVTTSRFITGTIDDNNIDTKNYENRMEDKVLLHGLIYVAEGRELPELNTYLICRAFWREDTTKSQVCNNTKNPFYKFLQLVPLIYDLDLLERIKDNYIIIEVYSKKNNVDNLLGLTKLSLHQLYVAYRDPRVLPHLLLSKYPVISVDGWVPIVDPVTGRSCGQLLVLVALGSAEQIALLEMSRGLRTICTSMHLNEIPDSANYSQLNKDALSQDRPQTFVINAVDRELYYSNSRTQECQTDITTVGEYKINGALQEKATSSSTLHDTIDHLAKMININKINIDQAAQTDIYFEGNKRMIEEEHTCMNRVQFNNSSDDSDNNSVRHNYHLPTEAYRSVGVGAEYNEEIDQPNTGHSNATSELPTTTRTESDSENVTSDQTMFRAIVEIECALHLPKVEKLNETVEPTTYASFQTNKNDYTRQPNSYTITNIYPHSCNPKWNWKCETELSTDLLVHDEKRLIVKIWRIIEPDTSMQTSSDRDVVIGFSAIDLSVLLNGFPQVSGWFHIMDFTGKCNGQIKVCITPLDNLSLFGKPGSMLNTVQLPTSSMPQLNWTPYAYEMQCSNIRRNNMNCTPSITTQEEEKSVHSESQSNIGFEDVSMSFLSLSLKQKLTELDEITKRLESRLRDVTSTAFEDDLENEFEPNSDIENTDYKVVTPTDVPTTDCKIITESKQNESVSTESNLPHTNVNCDKPVGRKVQRPSEHPMQNFKMFDNNITDYPERGAKTHINYLLDKLSLNLPTKSRSSTVRPIRRTSPSLPTSSNGNMLDSDRCNEELKIVPTQTDDTYERVAKTSKDLLVNYTSSREIEDKKSSELQTRTCNKMSMVIRDELIAEENNSTSKCDELTTYLLTSNVRHMDLNNIFSPLFYPYLYNMDRSPEEETVEQLDNRYTKVFNTSINDKLNKTYSSLESPPENAKVCRMTPSGVPENINDSIDFTILHKSSCNDLLASNSTESTTTISGDKSMEKSIDSEILENCESSETSVLAFSRQAPDGGNPVEDTRQGILVTRQEDDETQHSSSGNYN</sequence>
<evidence type="ECO:0000259" key="2">
    <source>
        <dbReference type="PROSITE" id="PS50004"/>
    </source>
</evidence>
<feature type="compositionally biased region" description="Polar residues" evidence="1">
    <location>
        <begin position="896"/>
        <end position="923"/>
    </location>
</feature>
<dbReference type="RefSeq" id="XP_017879205.1">
    <property type="nucleotide sequence ID" value="XM_018023716.2"/>
</dbReference>
<feature type="compositionally biased region" description="Polar residues" evidence="1">
    <location>
        <begin position="1220"/>
        <end position="1235"/>
    </location>
</feature>
<feature type="domain" description="C2" evidence="2">
    <location>
        <begin position="909"/>
        <end position="1051"/>
    </location>
</feature>
<dbReference type="GO" id="GO:0034451">
    <property type="term" value="C:centriolar satellite"/>
    <property type="evidence" value="ECO:0007669"/>
    <property type="project" value="TreeGrafter"/>
</dbReference>
<feature type="compositionally biased region" description="Polar residues" evidence="1">
    <location>
        <begin position="1289"/>
        <end position="1312"/>
    </location>
</feature>
<dbReference type="InterPro" id="IPR000008">
    <property type="entry name" value="C2_dom"/>
</dbReference>
<dbReference type="InterPro" id="IPR057537">
    <property type="entry name" value="C2_C2CD3_N"/>
</dbReference>
<keyword evidence="3" id="KW-1185">Reference proteome</keyword>
<gene>
    <name evidence="4" type="primary">LOC108624430</name>
</gene>
<dbReference type="InterPro" id="IPR035892">
    <property type="entry name" value="C2_domain_sf"/>
</dbReference>
<dbReference type="SMART" id="SM00239">
    <property type="entry name" value="C2"/>
    <property type="match status" value="2"/>
</dbReference>
<dbReference type="KEGG" id="ccal:108624430"/>
<feature type="region of interest" description="Disordered" evidence="1">
    <location>
        <begin position="893"/>
        <end position="923"/>
    </location>
</feature>
<dbReference type="Proteomes" id="UP000694925">
    <property type="component" value="Unplaced"/>
</dbReference>
<organism evidence="3 4">
    <name type="scientific">Ceratina calcarata</name>
    <dbReference type="NCBI Taxonomy" id="156304"/>
    <lineage>
        <taxon>Eukaryota</taxon>
        <taxon>Metazoa</taxon>
        <taxon>Ecdysozoa</taxon>
        <taxon>Arthropoda</taxon>
        <taxon>Hexapoda</taxon>
        <taxon>Insecta</taxon>
        <taxon>Pterygota</taxon>
        <taxon>Neoptera</taxon>
        <taxon>Endopterygota</taxon>
        <taxon>Hymenoptera</taxon>
        <taxon>Apocrita</taxon>
        <taxon>Aculeata</taxon>
        <taxon>Apoidea</taxon>
        <taxon>Anthophila</taxon>
        <taxon>Apidae</taxon>
        <taxon>Ceratina</taxon>
        <taxon>Zadontomerus</taxon>
    </lineage>
</organism>
<accession>A0AAJ7IXV3</accession>
<evidence type="ECO:0000313" key="3">
    <source>
        <dbReference type="Proteomes" id="UP000694925"/>
    </source>
</evidence>
<name>A0AAJ7IXV3_9HYME</name>
<feature type="region of interest" description="Disordered" evidence="1">
    <location>
        <begin position="1217"/>
        <end position="1246"/>
    </location>
</feature>
<protein>
    <submittedName>
        <fullName evidence="4">C2 domain-containing protein 3</fullName>
    </submittedName>
</protein>
<dbReference type="GO" id="GO:0060271">
    <property type="term" value="P:cilium assembly"/>
    <property type="evidence" value="ECO:0007669"/>
    <property type="project" value="TreeGrafter"/>
</dbReference>
<feature type="region of interest" description="Disordered" evidence="1">
    <location>
        <begin position="247"/>
        <end position="268"/>
    </location>
</feature>
<dbReference type="GO" id="GO:0005814">
    <property type="term" value="C:centriole"/>
    <property type="evidence" value="ECO:0007669"/>
    <property type="project" value="TreeGrafter"/>
</dbReference>
<dbReference type="Gene3D" id="2.60.40.150">
    <property type="entry name" value="C2 domain"/>
    <property type="match status" value="1"/>
</dbReference>
<dbReference type="Pfam" id="PF00168">
    <property type="entry name" value="C2"/>
    <property type="match status" value="1"/>
</dbReference>
<dbReference type="GO" id="GO:0071539">
    <property type="term" value="P:protein localization to centrosome"/>
    <property type="evidence" value="ECO:0007669"/>
    <property type="project" value="TreeGrafter"/>
</dbReference>
<feature type="region of interest" description="Disordered" evidence="1">
    <location>
        <begin position="1289"/>
        <end position="1315"/>
    </location>
</feature>
<dbReference type="PANTHER" id="PTHR21254">
    <property type="entry name" value="C2 DOMAIN-CONTAINING PROTEIN 3"/>
    <property type="match status" value="1"/>
</dbReference>
<feature type="region of interest" description="Disordered" evidence="1">
    <location>
        <begin position="1532"/>
        <end position="1570"/>
    </location>
</feature>
<dbReference type="GO" id="GO:0061511">
    <property type="term" value="P:centriole elongation"/>
    <property type="evidence" value="ECO:0007669"/>
    <property type="project" value="TreeGrafter"/>
</dbReference>
<dbReference type="PANTHER" id="PTHR21254:SF1">
    <property type="entry name" value="C2 DOMAIN-CONTAINING PROTEIN 3"/>
    <property type="match status" value="1"/>
</dbReference>
<feature type="region of interest" description="Disordered" evidence="1">
    <location>
        <begin position="509"/>
        <end position="532"/>
    </location>
</feature>
<evidence type="ECO:0000256" key="1">
    <source>
        <dbReference type="SAM" id="MobiDB-lite"/>
    </source>
</evidence>
<feature type="compositionally biased region" description="Polar residues" evidence="1">
    <location>
        <begin position="247"/>
        <end position="257"/>
    </location>
</feature>
<proteinExistence type="predicted"/>
<dbReference type="PROSITE" id="PS50004">
    <property type="entry name" value="C2"/>
    <property type="match status" value="1"/>
</dbReference>
<reference evidence="4" key="1">
    <citation type="submission" date="2025-08" db="UniProtKB">
        <authorList>
            <consortium name="RefSeq"/>
        </authorList>
    </citation>
    <scope>IDENTIFICATION</scope>
    <source>
        <tissue evidence="4">Whole body</tissue>
    </source>
</reference>
<dbReference type="Pfam" id="PF25339">
    <property type="entry name" value="C2_C2CD3_N"/>
    <property type="match status" value="1"/>
</dbReference>